<dbReference type="InterPro" id="IPR046956">
    <property type="entry name" value="RLP23-like"/>
</dbReference>
<dbReference type="SUPFAM" id="SSF52058">
    <property type="entry name" value="L domain-like"/>
    <property type="match status" value="1"/>
</dbReference>
<evidence type="ECO:0000256" key="10">
    <source>
        <dbReference type="ARBA" id="ARBA00023170"/>
    </source>
</evidence>
<dbReference type="InterPro" id="IPR003591">
    <property type="entry name" value="Leu-rich_rpt_typical-subtyp"/>
</dbReference>
<feature type="non-terminal residue" evidence="13">
    <location>
        <position position="280"/>
    </location>
</feature>
<dbReference type="EMBL" id="JASCZI010120858">
    <property type="protein sequence ID" value="MED6156159.1"/>
    <property type="molecule type" value="Genomic_DNA"/>
</dbReference>
<evidence type="ECO:0000256" key="8">
    <source>
        <dbReference type="ARBA" id="ARBA00022989"/>
    </source>
</evidence>
<organism evidence="13 14">
    <name type="scientific">Stylosanthes scabra</name>
    <dbReference type="NCBI Taxonomy" id="79078"/>
    <lineage>
        <taxon>Eukaryota</taxon>
        <taxon>Viridiplantae</taxon>
        <taxon>Streptophyta</taxon>
        <taxon>Embryophyta</taxon>
        <taxon>Tracheophyta</taxon>
        <taxon>Spermatophyta</taxon>
        <taxon>Magnoliopsida</taxon>
        <taxon>eudicotyledons</taxon>
        <taxon>Gunneridae</taxon>
        <taxon>Pentapetalae</taxon>
        <taxon>rosids</taxon>
        <taxon>fabids</taxon>
        <taxon>Fabales</taxon>
        <taxon>Fabaceae</taxon>
        <taxon>Papilionoideae</taxon>
        <taxon>50 kb inversion clade</taxon>
        <taxon>dalbergioids sensu lato</taxon>
        <taxon>Dalbergieae</taxon>
        <taxon>Pterocarpus clade</taxon>
        <taxon>Stylosanthes</taxon>
    </lineage>
</organism>
<keyword evidence="4" id="KW-0433">Leucine-rich repeat</keyword>
<keyword evidence="10" id="KW-0675">Receptor</keyword>
<keyword evidence="7" id="KW-0677">Repeat</keyword>
<dbReference type="Pfam" id="PF13855">
    <property type="entry name" value="LRR_8"/>
    <property type="match status" value="2"/>
</dbReference>
<dbReference type="Pfam" id="PF08263">
    <property type="entry name" value="LRRNT_2"/>
    <property type="match status" value="1"/>
</dbReference>
<gene>
    <name evidence="13" type="ORF">PIB30_011889</name>
</gene>
<dbReference type="SMART" id="SM00369">
    <property type="entry name" value="LRR_TYP"/>
    <property type="match status" value="2"/>
</dbReference>
<dbReference type="Gene3D" id="3.80.10.10">
    <property type="entry name" value="Ribonuclease Inhibitor"/>
    <property type="match status" value="2"/>
</dbReference>
<protein>
    <recommendedName>
        <fullName evidence="12">Leucine-rich repeat-containing N-terminal plant-type domain-containing protein</fullName>
    </recommendedName>
</protein>
<evidence type="ECO:0000313" key="13">
    <source>
        <dbReference type="EMBL" id="MED6156159.1"/>
    </source>
</evidence>
<evidence type="ECO:0000256" key="3">
    <source>
        <dbReference type="ARBA" id="ARBA00022475"/>
    </source>
</evidence>
<proteinExistence type="inferred from homology"/>
<keyword evidence="3" id="KW-1003">Cell membrane</keyword>
<evidence type="ECO:0000256" key="9">
    <source>
        <dbReference type="ARBA" id="ARBA00023136"/>
    </source>
</evidence>
<reference evidence="13 14" key="1">
    <citation type="journal article" date="2023" name="Plants (Basel)">
        <title>Bridging the Gap: Combining Genomics and Transcriptomics Approaches to Understand Stylosanthes scabra, an Orphan Legume from the Brazilian Caatinga.</title>
        <authorList>
            <person name="Ferreira-Neto J.R.C."/>
            <person name="da Silva M.D."/>
            <person name="Binneck E."/>
            <person name="de Melo N.F."/>
            <person name="da Silva R.H."/>
            <person name="de Melo A.L.T.M."/>
            <person name="Pandolfi V."/>
            <person name="Bustamante F.O."/>
            <person name="Brasileiro-Vidal A.C."/>
            <person name="Benko-Iseppon A.M."/>
        </authorList>
    </citation>
    <scope>NUCLEOTIDE SEQUENCE [LARGE SCALE GENOMIC DNA]</scope>
    <source>
        <tissue evidence="13">Leaves</tissue>
    </source>
</reference>
<sequence length="280" mass="31037">MRIRLHSLLPFILFYVIFISIHISVISGQCLPDQQSLLLELKKSLTFNSESSSKLKFWNQSTDCCDWSGVSCDNEGHVAGLDLSGESITGRFNSSSRLFSLQHLQRLNLAANNFNSVIPSAFDKLDKLTYLNLSYAGFVGQIPIEIARLTRLVTLDISSLAYLTGQNLKLENPNLRMLVSNLSSIKQLYLDGVTITAHGNEWCNVSLWLPRLQELSMSSCSLSGPIDASLASLENLLVIILDQNNLSSSVPESFANLKNLTTLSVNDCGLMGRFPEKIFQ</sequence>
<feature type="domain" description="Leucine-rich repeat-containing N-terminal plant-type" evidence="12">
    <location>
        <begin position="32"/>
        <end position="73"/>
    </location>
</feature>
<evidence type="ECO:0000256" key="4">
    <source>
        <dbReference type="ARBA" id="ARBA00022614"/>
    </source>
</evidence>
<dbReference type="InterPro" id="IPR032675">
    <property type="entry name" value="LRR_dom_sf"/>
</dbReference>
<accession>A0ABU6U4Z5</accession>
<name>A0ABU6U4Z5_9FABA</name>
<evidence type="ECO:0000313" key="14">
    <source>
        <dbReference type="Proteomes" id="UP001341840"/>
    </source>
</evidence>
<evidence type="ECO:0000256" key="1">
    <source>
        <dbReference type="ARBA" id="ARBA00004251"/>
    </source>
</evidence>
<keyword evidence="11" id="KW-0325">Glycoprotein</keyword>
<keyword evidence="9" id="KW-0472">Membrane</keyword>
<evidence type="ECO:0000256" key="11">
    <source>
        <dbReference type="ARBA" id="ARBA00023180"/>
    </source>
</evidence>
<evidence type="ECO:0000256" key="5">
    <source>
        <dbReference type="ARBA" id="ARBA00022692"/>
    </source>
</evidence>
<comment type="similarity">
    <text evidence="2">Belongs to the RLP family.</text>
</comment>
<comment type="subcellular location">
    <subcellularLocation>
        <location evidence="1">Cell membrane</location>
        <topology evidence="1">Single-pass type I membrane protein</topology>
    </subcellularLocation>
</comment>
<keyword evidence="5" id="KW-0812">Transmembrane</keyword>
<evidence type="ECO:0000256" key="7">
    <source>
        <dbReference type="ARBA" id="ARBA00022737"/>
    </source>
</evidence>
<dbReference type="InterPro" id="IPR001611">
    <property type="entry name" value="Leu-rich_rpt"/>
</dbReference>
<dbReference type="InterPro" id="IPR013210">
    <property type="entry name" value="LRR_N_plant-typ"/>
</dbReference>
<evidence type="ECO:0000256" key="6">
    <source>
        <dbReference type="ARBA" id="ARBA00022729"/>
    </source>
</evidence>
<dbReference type="PANTHER" id="PTHR48061:SF49">
    <property type="entry name" value="DISEASE RESISTANCE FAMILY PROTEIN_LRR PROTEIN"/>
    <property type="match status" value="1"/>
</dbReference>
<comment type="caution">
    <text evidence="13">The sequence shown here is derived from an EMBL/GenBank/DDBJ whole genome shotgun (WGS) entry which is preliminary data.</text>
</comment>
<evidence type="ECO:0000259" key="12">
    <source>
        <dbReference type="Pfam" id="PF08263"/>
    </source>
</evidence>
<evidence type="ECO:0000256" key="2">
    <source>
        <dbReference type="ARBA" id="ARBA00009592"/>
    </source>
</evidence>
<keyword evidence="14" id="KW-1185">Reference proteome</keyword>
<keyword evidence="6" id="KW-0732">Signal</keyword>
<dbReference type="Proteomes" id="UP001341840">
    <property type="component" value="Unassembled WGS sequence"/>
</dbReference>
<dbReference type="PANTHER" id="PTHR48061">
    <property type="entry name" value="LEUCINE-RICH REPEAT RECEPTOR PROTEIN KINASE EMS1-LIKE-RELATED"/>
    <property type="match status" value="1"/>
</dbReference>
<keyword evidence="8" id="KW-1133">Transmembrane helix</keyword>